<dbReference type="Gene3D" id="3.40.190.170">
    <property type="entry name" value="Bacterial extracellular solute-binding protein, family 7"/>
    <property type="match status" value="1"/>
</dbReference>
<feature type="signal peptide" evidence="2">
    <location>
        <begin position="1"/>
        <end position="22"/>
    </location>
</feature>
<name>A0ABS8D361_9NEIS</name>
<gene>
    <name evidence="3" type="ORF">LIN78_03625</name>
</gene>
<evidence type="ECO:0000256" key="1">
    <source>
        <dbReference type="ARBA" id="ARBA00022729"/>
    </source>
</evidence>
<dbReference type="RefSeq" id="WP_227178584.1">
    <property type="nucleotide sequence ID" value="NZ_JAJBZT010000002.1"/>
</dbReference>
<evidence type="ECO:0000313" key="3">
    <source>
        <dbReference type="EMBL" id="MCB6182641.1"/>
    </source>
</evidence>
<feature type="chain" id="PRO_5047528073" evidence="2">
    <location>
        <begin position="23"/>
        <end position="340"/>
    </location>
</feature>
<dbReference type="Pfam" id="PF03480">
    <property type="entry name" value="DctP"/>
    <property type="match status" value="1"/>
</dbReference>
<evidence type="ECO:0000256" key="2">
    <source>
        <dbReference type="SAM" id="SignalP"/>
    </source>
</evidence>
<accession>A0ABS8D361</accession>
<dbReference type="EMBL" id="JAJBZT010000002">
    <property type="protein sequence ID" value="MCB6182641.1"/>
    <property type="molecule type" value="Genomic_DNA"/>
</dbReference>
<sequence length="340" mass="36394">MKKSIQKFTLTAATLVSISTYADPVILKIAHFLPPTSGVQVKVIQPWCDTIQKESAGQLKCQIYPAMQLGGTPAQLVDQVKNGVADIVWTAPGYSAGRFPTIEAMELPFVVTDAVSGSKAAWAFYQKNAQKEFDAYKVLALHVDGGMVAHTARKPISNMASLAGLKLRASTRMVSKLLQTMGATPVNMPPAQVTEAISKGVVDGAMASWEVVMPTKLAEVAEFHTEPAAGKPIFSTTVLSLLMNKQKYNSLPANLKAIIDKNSGAPLVANFGKAFGDTITDTKKQVAASKGKIIVLAPTDYDAMRKTAQTFENEWIKDVTAKGMNGKQLAADAHAFALKP</sequence>
<protein>
    <submittedName>
        <fullName evidence="3">TRAP transporter substrate-binding protein</fullName>
    </submittedName>
</protein>
<proteinExistence type="predicted"/>
<reference evidence="3" key="1">
    <citation type="submission" date="2021-10" db="EMBL/GenBank/DDBJ databases">
        <title>The complete genome sequence of Leeia sp. TBRC 13508.</title>
        <authorList>
            <person name="Charoenyingcharoen P."/>
            <person name="Yukphan P."/>
        </authorList>
    </citation>
    <scope>NUCLEOTIDE SEQUENCE</scope>
    <source>
        <strain evidence="3">TBRC 13508</strain>
    </source>
</reference>
<dbReference type="InterPro" id="IPR038404">
    <property type="entry name" value="TRAP_DctP_sf"/>
</dbReference>
<dbReference type="PANTHER" id="PTHR33376:SF15">
    <property type="entry name" value="BLL6794 PROTEIN"/>
    <property type="match status" value="1"/>
</dbReference>
<comment type="caution">
    <text evidence="3">The sequence shown here is derived from an EMBL/GenBank/DDBJ whole genome shotgun (WGS) entry which is preliminary data.</text>
</comment>
<keyword evidence="1 2" id="KW-0732">Signal</keyword>
<evidence type="ECO:0000313" key="4">
    <source>
        <dbReference type="Proteomes" id="UP001165395"/>
    </source>
</evidence>
<organism evidence="3 4">
    <name type="scientific">Leeia speluncae</name>
    <dbReference type="NCBI Taxonomy" id="2884804"/>
    <lineage>
        <taxon>Bacteria</taxon>
        <taxon>Pseudomonadati</taxon>
        <taxon>Pseudomonadota</taxon>
        <taxon>Betaproteobacteria</taxon>
        <taxon>Neisseriales</taxon>
        <taxon>Leeiaceae</taxon>
        <taxon>Leeia</taxon>
    </lineage>
</organism>
<dbReference type="Proteomes" id="UP001165395">
    <property type="component" value="Unassembled WGS sequence"/>
</dbReference>
<keyword evidence="4" id="KW-1185">Reference proteome</keyword>
<dbReference type="InterPro" id="IPR018389">
    <property type="entry name" value="DctP_fam"/>
</dbReference>
<dbReference type="PANTHER" id="PTHR33376">
    <property type="match status" value="1"/>
</dbReference>
<dbReference type="NCBIfam" id="NF037995">
    <property type="entry name" value="TRAP_S1"/>
    <property type="match status" value="1"/>
</dbReference>
<dbReference type="CDD" id="cd13665">
    <property type="entry name" value="PBP2_TRAP_Dctp3_4"/>
    <property type="match status" value="1"/>
</dbReference>